<keyword evidence="3" id="KW-1185">Reference proteome</keyword>
<dbReference type="Proteomes" id="UP000239415">
    <property type="component" value="Unassembled WGS sequence"/>
</dbReference>
<proteinExistence type="predicted"/>
<evidence type="ECO:0000313" key="3">
    <source>
        <dbReference type="Proteomes" id="UP000239415"/>
    </source>
</evidence>
<evidence type="ECO:0000256" key="1">
    <source>
        <dbReference type="SAM" id="MobiDB-lite"/>
    </source>
</evidence>
<sequence>MEDSDERWSPVTADNEDLRSLIERGAELTSGYLRAGPGSTAGRPLLDEAITVLERAYGRIEPGETVRGQVAGQMGWLYGVRHLAHGGDPKDRTTAMHLLDESLLSPNPTPVLAAASKIILGQLLLAGATAAMSSPDAMMRMMRGGSQIDVSAADRAIILFREVADGPPISAETTSSARAMLTVAEALRGMLGGPGGMDLSKLGQALTAMQTLQQQMGGRGAGPVPPPMPDLSRLIPQQTAGPSPAYAERPEPDVRFDPGLVAVVAGPIPGDGPPPRPRPAPIPAPSAAELRTHLESQDSLTVDDRVALAAAAAEAPGSQPTDHLALAAALIARHHADGAGGWTDGPDDLQTAADRLDRIAPDLPDMTAEEVARALHIAAQLPGQAHLEQAFAEVATVMREAGIATLVYPGAALDAATGRLEPVSADARWSGRIAAVTPVRGDAAISHVRSAAQLVALIRRGRRPITEKAVFVANPRGDRETATMDALRLRRAFHPQSTGLGRTVEQHHGDGTPDEVKACLNAGLLHLGCGITGTGALELVGHTTLTPAEIAEPSTPDTPGGVAILPPDPAALTLLADALLNRGFSAVIGFAVPVPDRLASVIYWMLHTALVDDGASPAEAVAAVRAWLQDPHREPPELLSTEYRAVTETIDPAAPAYADALTCRGL</sequence>
<comment type="caution">
    <text evidence="2">The sequence shown here is derived from an EMBL/GenBank/DDBJ whole genome shotgun (WGS) entry which is preliminary data.</text>
</comment>
<protein>
    <recommendedName>
        <fullName evidence="4">CHAT domain-containing protein</fullName>
    </recommendedName>
</protein>
<accession>A0A2T0K325</accession>
<gene>
    <name evidence="2" type="ORF">CLV67_11642</name>
</gene>
<organism evidence="2 3">
    <name type="scientific">Actinoplanes italicus</name>
    <dbReference type="NCBI Taxonomy" id="113567"/>
    <lineage>
        <taxon>Bacteria</taxon>
        <taxon>Bacillati</taxon>
        <taxon>Actinomycetota</taxon>
        <taxon>Actinomycetes</taxon>
        <taxon>Micromonosporales</taxon>
        <taxon>Micromonosporaceae</taxon>
        <taxon>Actinoplanes</taxon>
    </lineage>
</organism>
<feature type="region of interest" description="Disordered" evidence="1">
    <location>
        <begin position="215"/>
        <end position="253"/>
    </location>
</feature>
<dbReference type="AlphaFoldDB" id="A0A2T0K325"/>
<dbReference type="EMBL" id="PVMZ01000016">
    <property type="protein sequence ID" value="PRX17266.1"/>
    <property type="molecule type" value="Genomic_DNA"/>
</dbReference>
<evidence type="ECO:0000313" key="2">
    <source>
        <dbReference type="EMBL" id="PRX17266.1"/>
    </source>
</evidence>
<reference evidence="2 3" key="1">
    <citation type="submission" date="2018-03" db="EMBL/GenBank/DDBJ databases">
        <title>Genomic Encyclopedia of Archaeal and Bacterial Type Strains, Phase II (KMG-II): from individual species to whole genera.</title>
        <authorList>
            <person name="Goeker M."/>
        </authorList>
    </citation>
    <scope>NUCLEOTIDE SEQUENCE [LARGE SCALE GENOMIC DNA]</scope>
    <source>
        <strain evidence="2 3">DSM 43146</strain>
    </source>
</reference>
<name>A0A2T0K325_9ACTN</name>
<evidence type="ECO:0008006" key="4">
    <source>
        <dbReference type="Google" id="ProtNLM"/>
    </source>
</evidence>